<reference evidence="1" key="1">
    <citation type="submission" date="2021-01" db="EMBL/GenBank/DDBJ databases">
        <authorList>
            <person name="Corre E."/>
            <person name="Pelletier E."/>
            <person name="Niang G."/>
            <person name="Scheremetjew M."/>
            <person name="Finn R."/>
            <person name="Kale V."/>
            <person name="Holt S."/>
            <person name="Cochrane G."/>
            <person name="Meng A."/>
            <person name="Brown T."/>
            <person name="Cohen L."/>
        </authorList>
    </citation>
    <scope>NUCLEOTIDE SEQUENCE</scope>
    <source>
        <strain evidence="1">CCMP1594</strain>
    </source>
</reference>
<sequence>MSKLQHMLHEQQEDLAGREQGFQQFHGSIAHSRVNVPGYVALPELTKMEDKDMEWLQLVQQVESTTRDVLSYWDPEGEKQFAEMKLKPTDLQMCLVGIVRDKAYAKDMNFCLDTLGALLQHEEFVSHFTELLKSLCFTILHEIRESMEAMQKTYHTQCHAVEMAMDTYKHMHIVAEPGSKEFKRQAAAKILLIPMALYHDLIQDKAPPMNERYSALRFLTDFERELKPFLVGKGRVTCSDPALRISHEHWGPFFNGFRQITFSTIVSGTCLINFGASAKVIESKLLRLMKEHFEWDRVVNDKVVKLYLPQSDPFGHEGLAQEVAKMAFLMSHYDILRYSEEGVSAEVTTSLRGKLRGLSGEREHETPSPAAPLELQLRDLPWKTGFFVLAGQSLRMMGELATVVMDSGESYHALLLRARGICEDILLDSAREDLRGIVSQMCTLQKKALTQTTTVRGTLYNIFLHWLKEDLHFIAKRDIFEAQQCLHADYPDYKGNKLGELNRFAGEDLLQGFGEFMNQATPLVRRDGEQHIHLHNNEDETPERVREKELCGVVLLYLTTHQQGWQVGVNAAVQDLFEKAKREILWA</sequence>
<protein>
    <submittedName>
        <fullName evidence="1">Uncharacterized protein</fullName>
    </submittedName>
</protein>
<proteinExistence type="predicted"/>
<organism evidence="1">
    <name type="scientific">Eutreptiella gymnastica</name>
    <dbReference type="NCBI Taxonomy" id="73025"/>
    <lineage>
        <taxon>Eukaryota</taxon>
        <taxon>Discoba</taxon>
        <taxon>Euglenozoa</taxon>
        <taxon>Euglenida</taxon>
        <taxon>Spirocuta</taxon>
        <taxon>Euglenophyceae</taxon>
        <taxon>Eutreptiales</taxon>
        <taxon>Eutreptiaceae</taxon>
        <taxon>Eutreptiella</taxon>
    </lineage>
</organism>
<accession>A0A7S4CWV6</accession>
<evidence type="ECO:0000313" key="1">
    <source>
        <dbReference type="EMBL" id="CAE0808745.1"/>
    </source>
</evidence>
<dbReference type="AlphaFoldDB" id="A0A7S4CWV6"/>
<name>A0A7S4CWV6_9EUGL</name>
<gene>
    <name evidence="1" type="ORF">EGYM00163_LOCUS19876</name>
</gene>
<dbReference type="EMBL" id="HBJA01056126">
    <property type="protein sequence ID" value="CAE0808745.1"/>
    <property type="molecule type" value="Transcribed_RNA"/>
</dbReference>